<reference evidence="14 15" key="1">
    <citation type="submission" date="2017-05" db="EMBL/GenBank/DDBJ databases">
        <authorList>
            <person name="Song R."/>
            <person name="Chenine A.L."/>
            <person name="Ruprecht R.M."/>
        </authorList>
    </citation>
    <scope>NUCLEOTIDE SEQUENCE [LARGE SCALE GENOMIC DNA]</scope>
    <source>
        <strain evidence="14 15">DSM 26136</strain>
    </source>
</reference>
<comment type="similarity">
    <text evidence="3">Belongs to the peptidase M50B family.</text>
</comment>
<sequence>MRMSNDLIQIVVAAIIPVILAITWATAAEAYAAHHFGDTTGKMMGRLTLNPFVHLNVLGTLVVPAAVFLMTKGAVLFGWGKPVPINWGAMRDPKRNMVWVSLAGPVCNLVQMLAWGVVFKLLSAMGLADGFPRAVCMAGVLINAAMFAFTLLPIPPFNGGRVIMGLLPPRQAMAFAKLEPYGFYIVLALLFTGVLMNFWVGPVMRLATGLLSLI</sequence>
<keyword evidence="11" id="KW-0482">Metalloprotease</keyword>
<dbReference type="PANTHER" id="PTHR35864">
    <property type="entry name" value="ZINC METALLOPROTEASE MJ0611-RELATED"/>
    <property type="match status" value="1"/>
</dbReference>
<evidence type="ECO:0000256" key="3">
    <source>
        <dbReference type="ARBA" id="ARBA00007931"/>
    </source>
</evidence>
<evidence type="ECO:0000256" key="10">
    <source>
        <dbReference type="ARBA" id="ARBA00022989"/>
    </source>
</evidence>
<evidence type="ECO:0000256" key="8">
    <source>
        <dbReference type="ARBA" id="ARBA00022801"/>
    </source>
</evidence>
<feature type="transmembrane region" description="Helical" evidence="13">
    <location>
        <begin position="131"/>
        <end position="154"/>
    </location>
</feature>
<keyword evidence="10 13" id="KW-1133">Transmembrane helix</keyword>
<evidence type="ECO:0000256" key="6">
    <source>
        <dbReference type="ARBA" id="ARBA00022692"/>
    </source>
</evidence>
<dbReference type="EMBL" id="CP021455">
    <property type="protein sequence ID" value="ARU03982.1"/>
    <property type="molecule type" value="Genomic_DNA"/>
</dbReference>
<dbReference type="GO" id="GO:0006508">
    <property type="term" value="P:proteolysis"/>
    <property type="evidence" value="ECO:0007669"/>
    <property type="project" value="UniProtKB-KW"/>
</dbReference>
<keyword evidence="8" id="KW-0378">Hydrolase</keyword>
<keyword evidence="12 13" id="KW-0472">Membrane</keyword>
<protein>
    <submittedName>
        <fullName evidence="14">Site-2 protease family protein</fullName>
    </submittedName>
</protein>
<feature type="transmembrane region" description="Helical" evidence="13">
    <location>
        <begin position="7"/>
        <end position="32"/>
    </location>
</feature>
<keyword evidence="15" id="KW-1185">Reference proteome</keyword>
<dbReference type="Proteomes" id="UP000196138">
    <property type="component" value="Chromosome"/>
</dbReference>
<comment type="subcellular location">
    <subcellularLocation>
        <location evidence="2">Cell membrane</location>
        <topology evidence="2">Multi-pass membrane protein</topology>
    </subcellularLocation>
</comment>
<dbReference type="InterPro" id="IPR052348">
    <property type="entry name" value="Metallopeptidase_M50B"/>
</dbReference>
<keyword evidence="7" id="KW-0479">Metal-binding</keyword>
<evidence type="ECO:0000256" key="5">
    <source>
        <dbReference type="ARBA" id="ARBA00022670"/>
    </source>
</evidence>
<feature type="transmembrane region" description="Helical" evidence="13">
    <location>
        <begin position="52"/>
        <end position="77"/>
    </location>
</feature>
<keyword evidence="4" id="KW-1003">Cell membrane</keyword>
<evidence type="ECO:0000256" key="13">
    <source>
        <dbReference type="SAM" id="Phobius"/>
    </source>
</evidence>
<keyword evidence="6 13" id="KW-0812">Transmembrane</keyword>
<dbReference type="KEGG" id="cser:CCO03_04210"/>
<evidence type="ECO:0000256" key="9">
    <source>
        <dbReference type="ARBA" id="ARBA00022833"/>
    </source>
</evidence>
<evidence type="ECO:0000256" key="12">
    <source>
        <dbReference type="ARBA" id="ARBA00023136"/>
    </source>
</evidence>
<accession>A0A1Y0EKZ2</accession>
<dbReference type="OrthoDB" id="9800627at2"/>
<evidence type="ECO:0000256" key="7">
    <source>
        <dbReference type="ARBA" id="ARBA00022723"/>
    </source>
</evidence>
<keyword evidence="5 14" id="KW-0645">Protease</keyword>
<dbReference type="GO" id="GO:0008237">
    <property type="term" value="F:metallopeptidase activity"/>
    <property type="evidence" value="ECO:0007669"/>
    <property type="project" value="UniProtKB-KW"/>
</dbReference>
<evidence type="ECO:0000313" key="15">
    <source>
        <dbReference type="Proteomes" id="UP000196138"/>
    </source>
</evidence>
<feature type="transmembrane region" description="Helical" evidence="13">
    <location>
        <begin position="98"/>
        <end position="119"/>
    </location>
</feature>
<evidence type="ECO:0000256" key="1">
    <source>
        <dbReference type="ARBA" id="ARBA00001947"/>
    </source>
</evidence>
<proteinExistence type="inferred from homology"/>
<organism evidence="14 15">
    <name type="scientific">Comamonas serinivorans</name>
    <dbReference type="NCBI Taxonomy" id="1082851"/>
    <lineage>
        <taxon>Bacteria</taxon>
        <taxon>Pseudomonadati</taxon>
        <taxon>Pseudomonadota</taxon>
        <taxon>Betaproteobacteria</taxon>
        <taxon>Burkholderiales</taxon>
        <taxon>Comamonadaceae</taxon>
        <taxon>Comamonas</taxon>
    </lineage>
</organism>
<dbReference type="GO" id="GO:0046872">
    <property type="term" value="F:metal ion binding"/>
    <property type="evidence" value="ECO:0007669"/>
    <property type="project" value="UniProtKB-KW"/>
</dbReference>
<dbReference type="CDD" id="cd06158">
    <property type="entry name" value="S2P-M50_like_1"/>
    <property type="match status" value="1"/>
</dbReference>
<evidence type="ECO:0000313" key="14">
    <source>
        <dbReference type="EMBL" id="ARU03982.1"/>
    </source>
</evidence>
<keyword evidence="9" id="KW-0862">Zinc</keyword>
<dbReference type="PANTHER" id="PTHR35864:SF1">
    <property type="entry name" value="ZINC METALLOPROTEASE YWHC-RELATED"/>
    <property type="match status" value="1"/>
</dbReference>
<evidence type="ECO:0000256" key="11">
    <source>
        <dbReference type="ARBA" id="ARBA00023049"/>
    </source>
</evidence>
<evidence type="ECO:0000256" key="2">
    <source>
        <dbReference type="ARBA" id="ARBA00004651"/>
    </source>
</evidence>
<gene>
    <name evidence="14" type="ORF">CCO03_04210</name>
</gene>
<dbReference type="AlphaFoldDB" id="A0A1Y0EKZ2"/>
<name>A0A1Y0EKZ2_9BURK</name>
<dbReference type="InterPro" id="IPR044537">
    <property type="entry name" value="Rip2-like"/>
</dbReference>
<comment type="cofactor">
    <cofactor evidence="1">
        <name>Zn(2+)</name>
        <dbReference type="ChEBI" id="CHEBI:29105"/>
    </cofactor>
</comment>
<feature type="transmembrane region" description="Helical" evidence="13">
    <location>
        <begin position="181"/>
        <end position="200"/>
    </location>
</feature>
<dbReference type="GO" id="GO:0005886">
    <property type="term" value="C:plasma membrane"/>
    <property type="evidence" value="ECO:0007669"/>
    <property type="project" value="UniProtKB-SubCell"/>
</dbReference>
<evidence type="ECO:0000256" key="4">
    <source>
        <dbReference type="ARBA" id="ARBA00022475"/>
    </source>
</evidence>